<evidence type="ECO:0000313" key="1">
    <source>
        <dbReference type="EnsemblPlants" id="AET7Gv20923100.3"/>
    </source>
</evidence>
<name>A0A453SFF9_AEGTS</name>
<accession>A0A453SFF9</accession>
<keyword evidence="2" id="KW-1185">Reference proteome</keyword>
<reference evidence="1" key="5">
    <citation type="journal article" date="2021" name="G3 (Bethesda)">
        <title>Aegilops tauschii genome assembly Aet v5.0 features greater sequence contiguity and improved annotation.</title>
        <authorList>
            <person name="Wang L."/>
            <person name="Zhu T."/>
            <person name="Rodriguez J.C."/>
            <person name="Deal K.R."/>
            <person name="Dubcovsky J."/>
            <person name="McGuire P.E."/>
            <person name="Lux T."/>
            <person name="Spannagl M."/>
            <person name="Mayer K.F.X."/>
            <person name="Baldrich P."/>
            <person name="Meyers B.C."/>
            <person name="Huo N."/>
            <person name="Gu Y.Q."/>
            <person name="Zhou H."/>
            <person name="Devos K.M."/>
            <person name="Bennetzen J.L."/>
            <person name="Unver T."/>
            <person name="Budak H."/>
            <person name="Gulick P.J."/>
            <person name="Galiba G."/>
            <person name="Kalapos B."/>
            <person name="Nelson D.R."/>
            <person name="Li P."/>
            <person name="You F.M."/>
            <person name="Luo M.C."/>
            <person name="Dvorak J."/>
        </authorList>
    </citation>
    <scope>NUCLEOTIDE SEQUENCE [LARGE SCALE GENOMIC DNA]</scope>
    <source>
        <strain evidence="1">cv. AL8/78</strain>
    </source>
</reference>
<organism evidence="1 2">
    <name type="scientific">Aegilops tauschii subsp. strangulata</name>
    <name type="common">Goatgrass</name>
    <dbReference type="NCBI Taxonomy" id="200361"/>
    <lineage>
        <taxon>Eukaryota</taxon>
        <taxon>Viridiplantae</taxon>
        <taxon>Streptophyta</taxon>
        <taxon>Embryophyta</taxon>
        <taxon>Tracheophyta</taxon>
        <taxon>Spermatophyta</taxon>
        <taxon>Magnoliopsida</taxon>
        <taxon>Liliopsida</taxon>
        <taxon>Poales</taxon>
        <taxon>Poaceae</taxon>
        <taxon>BOP clade</taxon>
        <taxon>Pooideae</taxon>
        <taxon>Triticodae</taxon>
        <taxon>Triticeae</taxon>
        <taxon>Triticinae</taxon>
        <taxon>Aegilops</taxon>
    </lineage>
</organism>
<reference evidence="1" key="4">
    <citation type="submission" date="2019-03" db="UniProtKB">
        <authorList>
            <consortium name="EnsemblPlants"/>
        </authorList>
    </citation>
    <scope>IDENTIFICATION</scope>
</reference>
<dbReference type="Proteomes" id="UP000015105">
    <property type="component" value="Chromosome 7D"/>
</dbReference>
<evidence type="ECO:0000313" key="2">
    <source>
        <dbReference type="Proteomes" id="UP000015105"/>
    </source>
</evidence>
<reference evidence="2" key="1">
    <citation type="journal article" date="2014" name="Science">
        <title>Ancient hybridizations among the ancestral genomes of bread wheat.</title>
        <authorList>
            <consortium name="International Wheat Genome Sequencing Consortium,"/>
            <person name="Marcussen T."/>
            <person name="Sandve S.R."/>
            <person name="Heier L."/>
            <person name="Spannagl M."/>
            <person name="Pfeifer M."/>
            <person name="Jakobsen K.S."/>
            <person name="Wulff B.B."/>
            <person name="Steuernagel B."/>
            <person name="Mayer K.F."/>
            <person name="Olsen O.A."/>
        </authorList>
    </citation>
    <scope>NUCLEOTIDE SEQUENCE [LARGE SCALE GENOMIC DNA]</scope>
    <source>
        <strain evidence="2">cv. AL8/78</strain>
    </source>
</reference>
<reference evidence="1" key="3">
    <citation type="journal article" date="2017" name="Nature">
        <title>Genome sequence of the progenitor of the wheat D genome Aegilops tauschii.</title>
        <authorList>
            <person name="Luo M.C."/>
            <person name="Gu Y.Q."/>
            <person name="Puiu D."/>
            <person name="Wang H."/>
            <person name="Twardziok S.O."/>
            <person name="Deal K.R."/>
            <person name="Huo N."/>
            <person name="Zhu T."/>
            <person name="Wang L."/>
            <person name="Wang Y."/>
            <person name="McGuire P.E."/>
            <person name="Liu S."/>
            <person name="Long H."/>
            <person name="Ramasamy R.K."/>
            <person name="Rodriguez J.C."/>
            <person name="Van S.L."/>
            <person name="Yuan L."/>
            <person name="Wang Z."/>
            <person name="Xia Z."/>
            <person name="Xiao L."/>
            <person name="Anderson O.D."/>
            <person name="Ouyang S."/>
            <person name="Liang Y."/>
            <person name="Zimin A.V."/>
            <person name="Pertea G."/>
            <person name="Qi P."/>
            <person name="Bennetzen J.L."/>
            <person name="Dai X."/>
            <person name="Dawson M.W."/>
            <person name="Muller H.G."/>
            <person name="Kugler K."/>
            <person name="Rivarola-Duarte L."/>
            <person name="Spannagl M."/>
            <person name="Mayer K.F.X."/>
            <person name="Lu F.H."/>
            <person name="Bevan M.W."/>
            <person name="Leroy P."/>
            <person name="Li P."/>
            <person name="You F.M."/>
            <person name="Sun Q."/>
            <person name="Liu Z."/>
            <person name="Lyons E."/>
            <person name="Wicker T."/>
            <person name="Salzberg S.L."/>
            <person name="Devos K.M."/>
            <person name="Dvorak J."/>
        </authorList>
    </citation>
    <scope>NUCLEOTIDE SEQUENCE [LARGE SCALE GENOMIC DNA]</scope>
    <source>
        <strain evidence="1">cv. AL8/78</strain>
    </source>
</reference>
<sequence length="86" mass="9894">MLKHHNLVKMTQLGLVEVLERVTWPINTYMSLTLNNLNHPNKGAEDYKVQHCRINQPTIDSGTTHLNFSISGAKDRHREVLKGRSF</sequence>
<proteinExistence type="predicted"/>
<reference evidence="2" key="2">
    <citation type="journal article" date="2017" name="Nat. Plants">
        <title>The Aegilops tauschii genome reveals multiple impacts of transposons.</title>
        <authorList>
            <person name="Zhao G."/>
            <person name="Zou C."/>
            <person name="Li K."/>
            <person name="Wang K."/>
            <person name="Li T."/>
            <person name="Gao L."/>
            <person name="Zhang X."/>
            <person name="Wang H."/>
            <person name="Yang Z."/>
            <person name="Liu X."/>
            <person name="Jiang W."/>
            <person name="Mao L."/>
            <person name="Kong X."/>
            <person name="Jiao Y."/>
            <person name="Jia J."/>
        </authorList>
    </citation>
    <scope>NUCLEOTIDE SEQUENCE [LARGE SCALE GENOMIC DNA]</scope>
    <source>
        <strain evidence="2">cv. AL8/78</strain>
    </source>
</reference>
<dbReference type="AlphaFoldDB" id="A0A453SFF9"/>
<dbReference type="EnsemblPlants" id="AET7Gv20923100.3">
    <property type="protein sequence ID" value="AET7Gv20923100.3"/>
    <property type="gene ID" value="AET7Gv20923100"/>
</dbReference>
<dbReference type="Gramene" id="AET7Gv20923100.3">
    <property type="protein sequence ID" value="AET7Gv20923100.3"/>
    <property type="gene ID" value="AET7Gv20923100"/>
</dbReference>
<protein>
    <submittedName>
        <fullName evidence="1">Uncharacterized protein</fullName>
    </submittedName>
</protein>